<comment type="subcellular location">
    <subcellularLocation>
        <location evidence="1">Cell envelope</location>
    </subcellularLocation>
</comment>
<evidence type="ECO:0000313" key="5">
    <source>
        <dbReference type="Proteomes" id="UP001195483"/>
    </source>
</evidence>
<dbReference type="PROSITE" id="PS50853">
    <property type="entry name" value="FN3"/>
    <property type="match status" value="1"/>
</dbReference>
<evidence type="ECO:0000259" key="3">
    <source>
        <dbReference type="PROSITE" id="PS50853"/>
    </source>
</evidence>
<dbReference type="InterPro" id="IPR003961">
    <property type="entry name" value="FN3_dom"/>
</dbReference>
<dbReference type="PANTHER" id="PTHR30373">
    <property type="entry name" value="UPF0603 PROTEIN YGCG"/>
    <property type="match status" value="1"/>
</dbReference>
<name>A0AAE0W8E9_9BIVA</name>
<comment type="caution">
    <text evidence="4">The sequence shown here is derived from an EMBL/GenBank/DDBJ whole genome shotgun (WGS) entry which is preliminary data.</text>
</comment>
<dbReference type="Pfam" id="PF09479">
    <property type="entry name" value="Flg_new"/>
    <property type="match status" value="1"/>
</dbReference>
<feature type="transmembrane region" description="Helical" evidence="2">
    <location>
        <begin position="155"/>
        <end position="172"/>
    </location>
</feature>
<dbReference type="InterPro" id="IPR042229">
    <property type="entry name" value="Listeria/Bacterioides_rpt_sf"/>
</dbReference>
<evidence type="ECO:0000256" key="2">
    <source>
        <dbReference type="SAM" id="Phobius"/>
    </source>
</evidence>
<dbReference type="InterPro" id="IPR007621">
    <property type="entry name" value="TPM_dom"/>
</dbReference>
<gene>
    <name evidence="4" type="ORF">CHS0354_000582</name>
</gene>
<organism evidence="4 5">
    <name type="scientific">Potamilus streckersoni</name>
    <dbReference type="NCBI Taxonomy" id="2493646"/>
    <lineage>
        <taxon>Eukaryota</taxon>
        <taxon>Metazoa</taxon>
        <taxon>Spiralia</taxon>
        <taxon>Lophotrochozoa</taxon>
        <taxon>Mollusca</taxon>
        <taxon>Bivalvia</taxon>
        <taxon>Autobranchia</taxon>
        <taxon>Heteroconchia</taxon>
        <taxon>Palaeoheterodonta</taxon>
        <taxon>Unionida</taxon>
        <taxon>Unionoidea</taxon>
        <taxon>Unionidae</taxon>
        <taxon>Ambleminae</taxon>
        <taxon>Lampsilini</taxon>
        <taxon>Potamilus</taxon>
    </lineage>
</organism>
<dbReference type="EMBL" id="JAEAOA010000085">
    <property type="protein sequence ID" value="KAK3604919.1"/>
    <property type="molecule type" value="Genomic_DNA"/>
</dbReference>
<dbReference type="PANTHER" id="PTHR30373:SF2">
    <property type="entry name" value="UPF0603 PROTEIN YGCG"/>
    <property type="match status" value="1"/>
</dbReference>
<protein>
    <recommendedName>
        <fullName evidence="3">Fibronectin type-III domain-containing protein</fullName>
    </recommendedName>
</protein>
<keyword evidence="2" id="KW-1133">Transmembrane helix</keyword>
<dbReference type="InterPro" id="IPR013783">
    <property type="entry name" value="Ig-like_fold"/>
</dbReference>
<keyword evidence="2" id="KW-0812">Transmembrane</keyword>
<dbReference type="Gene3D" id="2.60.40.4270">
    <property type="entry name" value="Listeria-Bacteroides repeat domain"/>
    <property type="match status" value="1"/>
</dbReference>
<dbReference type="CDD" id="cd00063">
    <property type="entry name" value="FN3"/>
    <property type="match status" value="1"/>
</dbReference>
<accession>A0AAE0W8E9</accession>
<dbReference type="Gene3D" id="2.60.40.10">
    <property type="entry name" value="Immunoglobulins"/>
    <property type="match status" value="1"/>
</dbReference>
<dbReference type="Pfam" id="PF04536">
    <property type="entry name" value="TPM_phosphatase"/>
    <property type="match status" value="1"/>
</dbReference>
<dbReference type="AlphaFoldDB" id="A0AAE0W8E9"/>
<dbReference type="InterPro" id="IPR036116">
    <property type="entry name" value="FN3_sf"/>
</dbReference>
<dbReference type="Gene3D" id="3.10.310.50">
    <property type="match status" value="1"/>
</dbReference>
<dbReference type="SUPFAM" id="SSF49265">
    <property type="entry name" value="Fibronectin type III"/>
    <property type="match status" value="1"/>
</dbReference>
<keyword evidence="5" id="KW-1185">Reference proteome</keyword>
<dbReference type="InterPro" id="IPR013378">
    <property type="entry name" value="InlB-like_B-rpt"/>
</dbReference>
<evidence type="ECO:0000313" key="4">
    <source>
        <dbReference type="EMBL" id="KAK3604919.1"/>
    </source>
</evidence>
<dbReference type="Proteomes" id="UP001195483">
    <property type="component" value="Unassembled WGS sequence"/>
</dbReference>
<keyword evidence="2" id="KW-0472">Membrane</keyword>
<reference evidence="4" key="3">
    <citation type="submission" date="2023-05" db="EMBL/GenBank/DDBJ databases">
        <authorList>
            <person name="Smith C.H."/>
        </authorList>
    </citation>
    <scope>NUCLEOTIDE SEQUENCE</scope>
    <source>
        <strain evidence="4">CHS0354</strain>
        <tissue evidence="4">Mantle</tissue>
    </source>
</reference>
<reference evidence="4" key="2">
    <citation type="journal article" date="2021" name="Genome Biol. Evol.">
        <title>Developing a high-quality reference genome for a parasitic bivalve with doubly uniparental inheritance (Bivalvia: Unionida).</title>
        <authorList>
            <person name="Smith C.H."/>
        </authorList>
    </citation>
    <scope>NUCLEOTIDE SEQUENCE</scope>
    <source>
        <strain evidence="4">CHS0354</strain>
        <tissue evidence="4">Mantle</tissue>
    </source>
</reference>
<reference evidence="4" key="1">
    <citation type="journal article" date="2021" name="Genome Biol. Evol.">
        <title>A High-Quality Reference Genome for a Parasitic Bivalve with Doubly Uniparental Inheritance (Bivalvia: Unionida).</title>
        <authorList>
            <person name="Smith C.H."/>
        </authorList>
    </citation>
    <scope>NUCLEOTIDE SEQUENCE</scope>
    <source>
        <strain evidence="4">CHS0354</strain>
    </source>
</reference>
<proteinExistence type="predicted"/>
<evidence type="ECO:0000256" key="1">
    <source>
        <dbReference type="ARBA" id="ARBA00004196"/>
    </source>
</evidence>
<feature type="domain" description="Fibronectin type-III" evidence="3">
    <location>
        <begin position="300"/>
        <end position="382"/>
    </location>
</feature>
<sequence>MVIPEKPNPVRFVNDYANSLTTSQMNQLEQMVRGYEDSTSTQIVIVIIKSTGGYDMYEYATELGRRWGIGQKELNNGIVLLWATDDRKVFIATGYGMEGVITDAISKQIINEEIIPNFKIGAYFEGLGLAIVKLSQAAKGEYKSKGRKKTNEEPPLALVLIIIAIILFALFTRGGRGFLFGLLASNFIGHTISSGRRYSGGFSGGGSFGGGGFGGGGSGECAQPTPKYIVTLNANGGIAGSTTTIEVESGKTATAPVSLPTRTSYVLLGWNTKEDGTGTAFVFGTTIVTADITIYAQWLGKPILTAKVVSSSQIDLSWTTSANATYYTLTDNGSEIATNINGTSYSHKDLVASSTHSYTVKACNTAGCSEASEAVSAKTDVVITVTELPKGIGHRYHYIAFSVTSSEPLTNYKMALKLSSEVAPTASELKSGLHITRNLSTKAHHNILYYTLNSNLLTKYPNATKSVILGKSTTDENADALLLSPGKSYKLYGLEEGTTTVKELKTFTTNTYTVGSIPFLADNYYGADGISVMDGYLYSKTVVQSVPTSRSIPNDRKYTFTHRNTDPPFMVFANQNRTGHYQWIYAIGDIGDNNIIHVVDVSFGHETKDLSKNRKQSFLQVNLMIEQIRRTRSWLLECMI</sequence>